<reference evidence="1" key="1">
    <citation type="submission" date="2018-04" db="EMBL/GenBank/DDBJ databases">
        <title>Transcriptome of Schizaphis graminum biotype I.</title>
        <authorList>
            <person name="Scully E.D."/>
            <person name="Geib S.M."/>
            <person name="Palmer N.A."/>
            <person name="Koch K."/>
            <person name="Bradshaw J."/>
            <person name="Heng-Moss T."/>
            <person name="Sarath G."/>
        </authorList>
    </citation>
    <scope>NUCLEOTIDE SEQUENCE</scope>
</reference>
<name>A0A2S2PCP6_SCHGA</name>
<gene>
    <name evidence="1" type="ORF">g.92400</name>
</gene>
<organism evidence="1">
    <name type="scientific">Schizaphis graminum</name>
    <name type="common">Green bug aphid</name>
    <dbReference type="NCBI Taxonomy" id="13262"/>
    <lineage>
        <taxon>Eukaryota</taxon>
        <taxon>Metazoa</taxon>
        <taxon>Ecdysozoa</taxon>
        <taxon>Arthropoda</taxon>
        <taxon>Hexapoda</taxon>
        <taxon>Insecta</taxon>
        <taxon>Pterygota</taxon>
        <taxon>Neoptera</taxon>
        <taxon>Paraneoptera</taxon>
        <taxon>Hemiptera</taxon>
        <taxon>Sternorrhyncha</taxon>
        <taxon>Aphidomorpha</taxon>
        <taxon>Aphidoidea</taxon>
        <taxon>Aphididae</taxon>
        <taxon>Aphidini</taxon>
        <taxon>Schizaphis</taxon>
    </lineage>
</organism>
<dbReference type="PANTHER" id="PTHR34153">
    <property type="entry name" value="SI:CH211-262H13.3-RELATED-RELATED"/>
    <property type="match status" value="1"/>
</dbReference>
<dbReference type="PANTHER" id="PTHR34153:SF2">
    <property type="entry name" value="SI:CH211-262H13.3-RELATED"/>
    <property type="match status" value="1"/>
</dbReference>
<evidence type="ECO:0008006" key="2">
    <source>
        <dbReference type="Google" id="ProtNLM"/>
    </source>
</evidence>
<proteinExistence type="predicted"/>
<evidence type="ECO:0000313" key="1">
    <source>
        <dbReference type="EMBL" id="MBY26706.1"/>
    </source>
</evidence>
<accession>A0A2S2PCP6</accession>
<sequence>MEYSVVEFTDGINLVPSIWLTGDRRKCHWPLIENKMIYSKMVSSQVMPRSNDPSWGIYLIKKVLCRTNTYLEEIHKLKIAEKYSEVESASDADPKAKRAKRQLRAKKNLFKNLSESDSDSIISNQKVEMENTNLLKTQSTSEDQTQHNVHEDISEISQFPQFPDPIIETTCSNMSQTEIYKHKSSEKAQLEDTFISQLSRFPDKTDETINSTPKSLTKKVQSSNMRQTEINKHKSSEKVFTAKEVYKMLSKINSEMIQVREEIAEIKEHVLQQNKSSNICLNGTEPVGSSTLTFDTDLPYLTDDQFKAAENKINEPAYLTLLVNDLKRLGGTDYEDVVNNALAYVISNQLACQYSWKGKGSKGSFSNEFKQFNKAILILVRFTKADLTNKMYGDIVAKWLVQAPQRFKREEAKKEKARRILLLNEDVGDDN</sequence>
<dbReference type="AlphaFoldDB" id="A0A2S2PCP6"/>
<protein>
    <recommendedName>
        <fullName evidence="2">DUF4806 domain-containing protein</fullName>
    </recommendedName>
</protein>
<dbReference type="EMBL" id="GGMR01014087">
    <property type="protein sequence ID" value="MBY26706.1"/>
    <property type="molecule type" value="Transcribed_RNA"/>
</dbReference>